<dbReference type="eggNOG" id="ENOG5032CHX">
    <property type="taxonomic scope" value="Bacteria"/>
</dbReference>
<name>D5WSV8_KYRT2</name>
<dbReference type="InterPro" id="IPR011990">
    <property type="entry name" value="TPR-like_helical_dom_sf"/>
</dbReference>
<protein>
    <submittedName>
        <fullName evidence="1">Uncharacterized protein</fullName>
    </submittedName>
</protein>
<dbReference type="Proteomes" id="UP000002368">
    <property type="component" value="Chromosome"/>
</dbReference>
<dbReference type="OrthoDB" id="1656051at2"/>
<evidence type="ECO:0000313" key="1">
    <source>
        <dbReference type="EMBL" id="ADG07127.1"/>
    </source>
</evidence>
<accession>D5WSV8</accession>
<organism evidence="1 2">
    <name type="scientific">Kyrpidia tusciae (strain DSM 2912 / NBRC 15312 / T2)</name>
    <name type="common">Bacillus tusciae</name>
    <dbReference type="NCBI Taxonomy" id="562970"/>
    <lineage>
        <taxon>Bacteria</taxon>
        <taxon>Bacillati</taxon>
        <taxon>Bacillota</taxon>
        <taxon>Bacilli</taxon>
        <taxon>Bacillales</taxon>
        <taxon>Alicyclobacillaceae</taxon>
        <taxon>Kyrpidia</taxon>
    </lineage>
</organism>
<gene>
    <name evidence="1" type="ordered locus">Btus_2466</name>
</gene>
<proteinExistence type="predicted"/>
<reference evidence="1 2" key="1">
    <citation type="journal article" date="2011" name="Stand. Genomic Sci.">
        <title>Complete genome sequence of the thermophilic, hydrogen-oxidizing Bacillus tusciae type strain (T2) and reclassification in the new genus, Kyrpidia gen. nov. as Kyrpidia tusciae comb. nov. and emendation of the family Alicyclobacillaceae da Costa and Rainey, 2010.</title>
        <authorList>
            <person name="Klenk H.P."/>
            <person name="Lapidus A."/>
            <person name="Chertkov O."/>
            <person name="Copeland A."/>
            <person name="Del Rio T.G."/>
            <person name="Nolan M."/>
            <person name="Lucas S."/>
            <person name="Chen F."/>
            <person name="Tice H."/>
            <person name="Cheng J.F."/>
            <person name="Han C."/>
            <person name="Bruce D."/>
            <person name="Goodwin L."/>
            <person name="Pitluck S."/>
            <person name="Pati A."/>
            <person name="Ivanova N."/>
            <person name="Mavromatis K."/>
            <person name="Daum C."/>
            <person name="Chen A."/>
            <person name="Palaniappan K."/>
            <person name="Chang Y.J."/>
            <person name="Land M."/>
            <person name="Hauser L."/>
            <person name="Jeffries C.D."/>
            <person name="Detter J.C."/>
            <person name="Rohde M."/>
            <person name="Abt B."/>
            <person name="Pukall R."/>
            <person name="Goker M."/>
            <person name="Bristow J."/>
            <person name="Markowitz V."/>
            <person name="Hugenholtz P."/>
            <person name="Eisen J.A."/>
        </authorList>
    </citation>
    <scope>NUCLEOTIDE SEQUENCE [LARGE SCALE GENOMIC DNA]</scope>
    <source>
        <strain evidence="1 2">DSM 2912</strain>
    </source>
</reference>
<dbReference type="KEGG" id="bts:Btus_2466"/>
<sequence>MAALSYKEFIEEVRTRISRFTADDFRDLILHWASEEPSSTRQEFLNKLIPRERGKQETLPDATGLIEEIDAFAQRVKDGDYCDGWGWDEDIHEARDWGDESWAREMDGFFLQTRSLLLQGDYESAEEAYVRLFGILKMGEEPGHLPGADYANMLEVDLAEQVALFLCCVYMNSAPEQRPASIYDAMKKYGYLGSGITLKSITGGLDISLPDFDVFLADWIDFLKNQNHWQASEWLREAVFMKGGVPAIAEFAREYAETYPLAYMDWIRALEAQGDTDAVIRVAREGLSRIPRDYTLRAEIADVIAKLGESQGDPQLKLEGHKESFYSSPSMERLVDLYTTAIECGCFEEIREVAEQRMTELLSRSGTLPNNGHNRERHMACVRDGVFFNALLLAGKYEEVFEHCRKAGQFGWSSSDNPKPVFVAFMMMLLSKGGDDAKVLLQQWEDAIGQTSAHGGAEYVGKYQRIIEHTIATIALTGEQEQFFLKWCMDEIEKRVDTIVGNQHRGSYHKAAGLLVAMAETLAKRGEKQAGANLIEKYRSRYPRHSAFRNEVSAAMQRSGIFESGASAKGTKKR</sequence>
<keyword evidence="2" id="KW-1185">Reference proteome</keyword>
<dbReference type="HOGENOM" id="CLU_479657_0_0_9"/>
<dbReference type="AlphaFoldDB" id="D5WSV8"/>
<evidence type="ECO:0000313" key="2">
    <source>
        <dbReference type="Proteomes" id="UP000002368"/>
    </source>
</evidence>
<dbReference type="Gene3D" id="1.25.40.10">
    <property type="entry name" value="Tetratricopeptide repeat domain"/>
    <property type="match status" value="1"/>
</dbReference>
<dbReference type="EMBL" id="CP002017">
    <property type="protein sequence ID" value="ADG07127.1"/>
    <property type="molecule type" value="Genomic_DNA"/>
</dbReference>